<gene>
    <name evidence="2" type="ORF">GCM10011374_08080</name>
</gene>
<sequence>MDIAQLILEDHAEQRRLFAMIQEIGPGHPDSLVAVWGRLRDLLDAHAQAEEQYFYPELLRKGRGAADADSAEEETEDAIEDHNAIRDAGRMVDEQELASPSWFAAVEKLDQVNGDHMAEEERQGLADVRTHFTLEERHEMAVRFAGFMNHHLEGVEVVDKDPDEYVESGGDVEASAEE</sequence>
<dbReference type="PANTHER" id="PTHR35585">
    <property type="entry name" value="HHE DOMAIN PROTEIN (AFU_ORTHOLOGUE AFUA_4G00730)"/>
    <property type="match status" value="1"/>
</dbReference>
<proteinExistence type="predicted"/>
<reference evidence="2" key="2">
    <citation type="submission" date="2020-09" db="EMBL/GenBank/DDBJ databases">
        <authorList>
            <person name="Sun Q."/>
            <person name="Zhou Y."/>
        </authorList>
    </citation>
    <scope>NUCLEOTIDE SEQUENCE</scope>
    <source>
        <strain evidence="2">CGMCC 1.12187</strain>
    </source>
</reference>
<dbReference type="AlphaFoldDB" id="A0A917GIR1"/>
<dbReference type="InterPro" id="IPR012312">
    <property type="entry name" value="Hemerythrin-like"/>
</dbReference>
<feature type="domain" description="Hemerythrin-like" evidence="1">
    <location>
        <begin position="3"/>
        <end position="122"/>
    </location>
</feature>
<dbReference type="Pfam" id="PF01814">
    <property type="entry name" value="Hemerythrin"/>
    <property type="match status" value="1"/>
</dbReference>
<name>A0A917GIR1_9MICC</name>
<dbReference type="Proteomes" id="UP000638848">
    <property type="component" value="Unassembled WGS sequence"/>
</dbReference>
<evidence type="ECO:0000259" key="1">
    <source>
        <dbReference type="Pfam" id="PF01814"/>
    </source>
</evidence>
<evidence type="ECO:0000313" key="3">
    <source>
        <dbReference type="Proteomes" id="UP000638848"/>
    </source>
</evidence>
<dbReference type="Gene3D" id="1.20.120.520">
    <property type="entry name" value="nmb1532 protein domain like"/>
    <property type="match status" value="1"/>
</dbReference>
<protein>
    <submittedName>
        <fullName evidence="2">Cation-binding protein</fullName>
    </submittedName>
</protein>
<keyword evidence="3" id="KW-1185">Reference proteome</keyword>
<dbReference type="EMBL" id="BMEQ01000003">
    <property type="protein sequence ID" value="GGG48082.1"/>
    <property type="molecule type" value="Genomic_DNA"/>
</dbReference>
<accession>A0A917GIR1</accession>
<evidence type="ECO:0000313" key="2">
    <source>
        <dbReference type="EMBL" id="GGG48082.1"/>
    </source>
</evidence>
<comment type="caution">
    <text evidence="2">The sequence shown here is derived from an EMBL/GenBank/DDBJ whole genome shotgun (WGS) entry which is preliminary data.</text>
</comment>
<dbReference type="RefSeq" id="WP_188534555.1">
    <property type="nucleotide sequence ID" value="NZ_BMEQ01000003.1"/>
</dbReference>
<dbReference type="PANTHER" id="PTHR35585:SF1">
    <property type="entry name" value="HHE DOMAIN PROTEIN (AFU_ORTHOLOGUE AFUA_4G00730)"/>
    <property type="match status" value="1"/>
</dbReference>
<reference evidence="2" key="1">
    <citation type="journal article" date="2014" name="Int. J. Syst. Evol. Microbiol.">
        <title>Complete genome sequence of Corynebacterium casei LMG S-19264T (=DSM 44701T), isolated from a smear-ripened cheese.</title>
        <authorList>
            <consortium name="US DOE Joint Genome Institute (JGI-PGF)"/>
            <person name="Walter F."/>
            <person name="Albersmeier A."/>
            <person name="Kalinowski J."/>
            <person name="Ruckert C."/>
        </authorList>
    </citation>
    <scope>NUCLEOTIDE SEQUENCE</scope>
    <source>
        <strain evidence="2">CGMCC 1.12187</strain>
    </source>
</reference>
<organism evidence="2 3">
    <name type="scientific">Kocuria dechangensis</name>
    <dbReference type="NCBI Taxonomy" id="1176249"/>
    <lineage>
        <taxon>Bacteria</taxon>
        <taxon>Bacillati</taxon>
        <taxon>Actinomycetota</taxon>
        <taxon>Actinomycetes</taxon>
        <taxon>Micrococcales</taxon>
        <taxon>Micrococcaceae</taxon>
        <taxon>Kocuria</taxon>
    </lineage>
</organism>